<dbReference type="EMBL" id="JAMQYH010000005">
    <property type="protein sequence ID" value="KAJ1686272.1"/>
    <property type="molecule type" value="Genomic_DNA"/>
</dbReference>
<protein>
    <submittedName>
        <fullName evidence="2">Uncharacterized protein</fullName>
    </submittedName>
</protein>
<accession>A0A9Q0C2Z4</accession>
<dbReference type="OrthoDB" id="1915143at2759"/>
<comment type="caution">
    <text evidence="2">The sequence shown here is derived from an EMBL/GenBank/DDBJ whole genome shotgun (WGS) entry which is preliminary data.</text>
</comment>
<evidence type="ECO:0000313" key="2">
    <source>
        <dbReference type="EMBL" id="KAJ1686272.1"/>
    </source>
</evidence>
<feature type="region of interest" description="Disordered" evidence="1">
    <location>
        <begin position="1"/>
        <end position="30"/>
    </location>
</feature>
<feature type="region of interest" description="Disordered" evidence="1">
    <location>
        <begin position="989"/>
        <end position="1130"/>
    </location>
</feature>
<feature type="compositionally biased region" description="Polar residues" evidence="1">
    <location>
        <begin position="1"/>
        <end position="17"/>
    </location>
</feature>
<dbReference type="PANTHER" id="PTHR31115">
    <property type="entry name" value="OS05G0107300 PROTEIN"/>
    <property type="match status" value="1"/>
</dbReference>
<evidence type="ECO:0000256" key="1">
    <source>
        <dbReference type="SAM" id="MobiDB-lite"/>
    </source>
</evidence>
<gene>
    <name evidence="2" type="ORF">LUZ63_017662</name>
</gene>
<name>A0A9Q0C2Z4_9POAL</name>
<feature type="region of interest" description="Disordered" evidence="1">
    <location>
        <begin position="132"/>
        <end position="652"/>
    </location>
</feature>
<feature type="region of interest" description="Disordered" evidence="1">
    <location>
        <begin position="723"/>
        <end position="746"/>
    </location>
</feature>
<feature type="compositionally biased region" description="Basic and acidic residues" evidence="1">
    <location>
        <begin position="19"/>
        <end position="30"/>
    </location>
</feature>
<feature type="compositionally biased region" description="Pro residues" evidence="1">
    <location>
        <begin position="451"/>
        <end position="460"/>
    </location>
</feature>
<feature type="compositionally biased region" description="Polar residues" evidence="1">
    <location>
        <begin position="285"/>
        <end position="308"/>
    </location>
</feature>
<dbReference type="Proteomes" id="UP001151287">
    <property type="component" value="Unassembled WGS sequence"/>
</dbReference>
<organism evidence="2 3">
    <name type="scientific">Rhynchospora breviuscula</name>
    <dbReference type="NCBI Taxonomy" id="2022672"/>
    <lineage>
        <taxon>Eukaryota</taxon>
        <taxon>Viridiplantae</taxon>
        <taxon>Streptophyta</taxon>
        <taxon>Embryophyta</taxon>
        <taxon>Tracheophyta</taxon>
        <taxon>Spermatophyta</taxon>
        <taxon>Magnoliopsida</taxon>
        <taxon>Liliopsida</taxon>
        <taxon>Poales</taxon>
        <taxon>Cyperaceae</taxon>
        <taxon>Cyperoideae</taxon>
        <taxon>Rhynchosporeae</taxon>
        <taxon>Rhynchospora</taxon>
    </lineage>
</organism>
<reference evidence="2" key="1">
    <citation type="journal article" date="2022" name="Cell">
        <title>Repeat-based holocentromeres influence genome architecture and karyotype evolution.</title>
        <authorList>
            <person name="Hofstatter P.G."/>
            <person name="Thangavel G."/>
            <person name="Lux T."/>
            <person name="Neumann P."/>
            <person name="Vondrak T."/>
            <person name="Novak P."/>
            <person name="Zhang M."/>
            <person name="Costa L."/>
            <person name="Castellani M."/>
            <person name="Scott A."/>
            <person name="Toegelov H."/>
            <person name="Fuchs J."/>
            <person name="Mata-Sucre Y."/>
            <person name="Dias Y."/>
            <person name="Vanzela A.L.L."/>
            <person name="Huettel B."/>
            <person name="Almeida C.C.S."/>
            <person name="Simkova H."/>
            <person name="Souza G."/>
            <person name="Pedrosa-Harand A."/>
            <person name="Macas J."/>
            <person name="Mayer K.F.X."/>
            <person name="Houben A."/>
            <person name="Marques A."/>
        </authorList>
    </citation>
    <scope>NUCLEOTIDE SEQUENCE</scope>
    <source>
        <strain evidence="2">RhyBre1mFocal</strain>
    </source>
</reference>
<dbReference type="PANTHER" id="PTHR31115:SF2">
    <property type="entry name" value="OS05G0107300 PROTEIN"/>
    <property type="match status" value="1"/>
</dbReference>
<feature type="compositionally biased region" description="Polar residues" evidence="1">
    <location>
        <begin position="393"/>
        <end position="444"/>
    </location>
</feature>
<dbReference type="AlphaFoldDB" id="A0A9Q0C2Z4"/>
<feature type="compositionally biased region" description="Polar residues" evidence="1">
    <location>
        <begin position="729"/>
        <end position="743"/>
    </location>
</feature>
<feature type="compositionally biased region" description="Polar residues" evidence="1">
    <location>
        <begin position="500"/>
        <end position="530"/>
    </location>
</feature>
<feature type="compositionally biased region" description="Basic and acidic residues" evidence="1">
    <location>
        <begin position="339"/>
        <end position="364"/>
    </location>
</feature>
<feature type="compositionally biased region" description="Basic and acidic residues" evidence="1">
    <location>
        <begin position="993"/>
        <end position="1022"/>
    </location>
</feature>
<feature type="compositionally biased region" description="Basic and acidic residues" evidence="1">
    <location>
        <begin position="563"/>
        <end position="573"/>
    </location>
</feature>
<keyword evidence="3" id="KW-1185">Reference proteome</keyword>
<feature type="compositionally biased region" description="Low complexity" evidence="1">
    <location>
        <begin position="153"/>
        <end position="167"/>
    </location>
</feature>
<evidence type="ECO:0000313" key="3">
    <source>
        <dbReference type="Proteomes" id="UP001151287"/>
    </source>
</evidence>
<feature type="compositionally biased region" description="Polar residues" evidence="1">
    <location>
        <begin position="323"/>
        <end position="338"/>
    </location>
</feature>
<proteinExistence type="predicted"/>
<sequence length="1190" mass="128945">MARNSNNLEGPLFSSQFPKMERSSSFREGLESRVAGTPRNMQHLGEIPPLTQYLKLEQLPTREQQQKSTSAELRRMLNVGLDDHGFGSVQSKAAPAIAPEEIKRFKATILETSAKYGGTVKSLQEEIPKVDKYKNMVAKRRQRTSDASGDKSGGSNFSKSSGSHSNNPAHQVPPGEHLGQRQENRPKNLVPNKRARSSLGESRSEGRNQNSTRQAPINAEKEKSIFEKEKSTTSRLSGNEGPAPSEEKSHGLTPGGDGWEKKLKRKRSVGSMVNRANDGAHGDSKQSALTRPNINTENRPRSNDNGLSFRSGLASGIIGGNKTDGSSQQSSGNGTRSSVKTENDSNSAERREQRSTGLDKDRNVPKGTKLVSRDESQAGALNPMAKTKASRAPRTSSFVVMNSSPSYPRLPGSSTDGWDPPASSNKVQNATPAGPSVSNAPATTNRKRPLPSGPPSPSPPVAQWVGQRPQKSQRTRRANVVSPVSNFDEIQAPNDGSAPSPVSIQNNPGSSSMSQQRNRGDVSMSSPANMSESEESKGKGVENGEMVDNKASISTNKKASRVLLKEDLGDGVRRQGRTGRGGGPGQGRSLPPLPKEKMDGSDSGTKPPKSGRSASDRNDSRIGRPPLKKAVDRKSQGRPVQNSQSVPSDMMGELDDDKEELMTAINTARNAFFDACTGPFWKKMEPVFFSASDDLTFLKNQIAFGEALDRSASDVLVDSFNHEEKAPNHSPSRKSSAGDSTLEGSLGRTKTDELFDGAVPLSQMLLSAFISIDGSELQLDSSTCTPNGISDHFPYDKVDKGQCNGFLDESLLTSHCQNGPYSQSILHNHEMILNSSHASLYECQYEDMSLDDRILLELHSIGIYPDSMPELDEGQGAIDMSASELQKELAEKVKERKSTMQILETAFLDDKKTEERHIEQLAMDTLVERACKRLLPRGGSSQKGGVSKLSKQLAQAFGKRTLDKCHKFEESGHSCFSSDPTLCDTLFAPLQRPDSKQPDGVNERRKLDRGPSDLLDQAHVKTDQNSSRGKKREVLLDEVSRGTASAFGPKWKKSDQTKDGSNKNSSPNSNAKGGRGERKNKTKPKQKMGHLSSSQNGGDRVASDSGHLDTGTIPSNKLGQHKTELPGPTNDMNDSLFAGLPIPFDDLDAVVAGDPNDLGSWLNVDDESLQDTDLVGLEIPMDDLADLTFT</sequence>
<feature type="compositionally biased region" description="Basic and acidic residues" evidence="1">
    <location>
        <begin position="219"/>
        <end position="232"/>
    </location>
</feature>
<feature type="compositionally biased region" description="Basic and acidic residues" evidence="1">
    <location>
        <begin position="1052"/>
        <end position="1061"/>
    </location>
</feature>
<feature type="compositionally biased region" description="Polar residues" evidence="1">
    <location>
        <begin position="638"/>
        <end position="647"/>
    </location>
</feature>